<feature type="compositionally biased region" description="Basic and acidic residues" evidence="8">
    <location>
        <begin position="614"/>
        <end position="628"/>
    </location>
</feature>
<dbReference type="Gene3D" id="1.20.120.1750">
    <property type="match status" value="1"/>
</dbReference>
<feature type="compositionally biased region" description="Basic and acidic residues" evidence="8">
    <location>
        <begin position="172"/>
        <end position="187"/>
    </location>
</feature>
<dbReference type="PANTHER" id="PTHR22770:SF47">
    <property type="entry name" value="E3 UBIQUITIN-PROTEIN LIGASE RNF216"/>
    <property type="match status" value="1"/>
</dbReference>
<dbReference type="InterPro" id="IPR047546">
    <property type="entry name" value="Rcat_RBR_RNF216"/>
</dbReference>
<name>A0A4Y7TT43_COPMI</name>
<feature type="compositionally biased region" description="Basic and acidic residues" evidence="8">
    <location>
        <begin position="18"/>
        <end position="38"/>
    </location>
</feature>
<evidence type="ECO:0000256" key="6">
    <source>
        <dbReference type="ARBA" id="ARBA00022786"/>
    </source>
</evidence>
<feature type="region of interest" description="Disordered" evidence="8">
    <location>
        <begin position="614"/>
        <end position="639"/>
    </location>
</feature>
<proteinExistence type="predicted"/>
<evidence type="ECO:0000313" key="10">
    <source>
        <dbReference type="EMBL" id="TEB37058.1"/>
    </source>
</evidence>
<keyword evidence="6" id="KW-0833">Ubl conjugation pathway</keyword>
<sequence>MDEEMARALVLSAEWDEMERAERERERERRDSGDGRRDDDDDDDEDAMDVDTPAPQPQTYDDDDDDDEDDPFVVRQREVFDISSDGPELQFGDDDDDVPQDVPPDPVIPDDPAPIIPDDPSTLAIASILEMIPDVDPDHLLALVEAHLPTYGPNQIVEFLVAHLFENPGYPRVERGKGKGKGKERAVEGGSSSSASGKRKAGGDGEGGESVSPKKPKIDYASADRPHTGGPQYRDCAIAALQTAFPLIPLPYLRKKLTKLNGLYAPTYLEIRREEDEVESGVGERMYKPKTSAYRGGAKGKGSERAIDEVFEEERRWVEGFIAGAGEGSNSLANANAGASGDVKADDDNDADDDDDEELEDDGTFVECGCCFSTYPFDRMTTCPDAHLFCRSCLRRYASTELGSQNCTLKCMHTSGCASLFQESELRRLLPASLFSLYSRLKQQKELKEANLEGLEECPFCDWACVLEATKEEDRLFRCGNEEECGVVSCRLCRRKEHVPKTCKEAEDDKHLGGRVAIEEAMTRALMRRCPKCDKEFIKSDGCNKMTCPNCRTLSCYVCKQAIAGYDHFHQNDPRNPGGSSTNTKCPLWDSVDHRHDQEVKEAYKKALEDYQREHPDAEVGKDLKIDLPKSPPKKPNALPAGYIDPNALMGGGGGLGMFGGGWHAGWNVHIPQAIPQHLRVEPYERAVLEAQGAVVRAQRALELAAAAQERTQISERDFQTRLWGAEASAPSSGKRRKGVPSGHHTAAGIAMLKTQLSTASVNRRAAEFRFEVAEWELERAQQNVAVLRGDLEERRAALEQWRQQHQAQQQAAEEERRRLMEGEMQRHIQQQRQADEARMRELRERRERMEAQPRVQQRVRAMVVPRRQPVRAPARAPAKTPSKTRKKR</sequence>
<dbReference type="PANTHER" id="PTHR22770">
    <property type="entry name" value="UBIQUITIN CONJUGATING ENZYME 7 INTERACTING PROTEIN-RELATED"/>
    <property type="match status" value="1"/>
</dbReference>
<dbReference type="CDD" id="cd16630">
    <property type="entry name" value="RING-HC_RBR_RNF216"/>
    <property type="match status" value="1"/>
</dbReference>
<evidence type="ECO:0000256" key="5">
    <source>
        <dbReference type="ARBA" id="ARBA00022771"/>
    </source>
</evidence>
<feature type="compositionally biased region" description="Acidic residues" evidence="8">
    <location>
        <begin position="60"/>
        <end position="71"/>
    </location>
</feature>
<dbReference type="SUPFAM" id="SSF57850">
    <property type="entry name" value="RING/U-box"/>
    <property type="match status" value="2"/>
</dbReference>
<evidence type="ECO:0000256" key="1">
    <source>
        <dbReference type="ARBA" id="ARBA00004906"/>
    </source>
</evidence>
<dbReference type="GO" id="GO:0016740">
    <property type="term" value="F:transferase activity"/>
    <property type="evidence" value="ECO:0007669"/>
    <property type="project" value="UniProtKB-KW"/>
</dbReference>
<keyword evidence="7" id="KW-0862">Zinc</keyword>
<feature type="compositionally biased region" description="Basic and acidic residues" evidence="8">
    <location>
        <begin position="834"/>
        <end position="852"/>
    </location>
</feature>
<evidence type="ECO:0000259" key="9">
    <source>
        <dbReference type="PROSITE" id="PS51873"/>
    </source>
</evidence>
<dbReference type="GO" id="GO:0008270">
    <property type="term" value="F:zinc ion binding"/>
    <property type="evidence" value="ECO:0007669"/>
    <property type="project" value="UniProtKB-KW"/>
</dbReference>
<evidence type="ECO:0000256" key="4">
    <source>
        <dbReference type="ARBA" id="ARBA00022737"/>
    </source>
</evidence>
<dbReference type="AlphaFoldDB" id="A0A4Y7TT43"/>
<keyword evidence="4" id="KW-0677">Repeat</keyword>
<gene>
    <name evidence="10" type="ORF">FA13DRAFT_1727382</name>
</gene>
<dbReference type="OrthoDB" id="10009520at2759"/>
<dbReference type="Proteomes" id="UP000298030">
    <property type="component" value="Unassembled WGS sequence"/>
</dbReference>
<evidence type="ECO:0000256" key="8">
    <source>
        <dbReference type="SAM" id="MobiDB-lite"/>
    </source>
</evidence>
<dbReference type="CDD" id="cd20339">
    <property type="entry name" value="BRcat_RBR_RNF216"/>
    <property type="match status" value="1"/>
</dbReference>
<feature type="region of interest" description="Disordered" evidence="8">
    <location>
        <begin position="1"/>
        <end position="120"/>
    </location>
</feature>
<evidence type="ECO:0000313" key="11">
    <source>
        <dbReference type="Proteomes" id="UP000298030"/>
    </source>
</evidence>
<dbReference type="InterPro" id="IPR013083">
    <property type="entry name" value="Znf_RING/FYVE/PHD"/>
</dbReference>
<feature type="region of interest" description="Disordered" evidence="8">
    <location>
        <begin position="829"/>
        <end position="889"/>
    </location>
</feature>
<protein>
    <recommendedName>
        <fullName evidence="9">RING-type domain-containing protein</fullName>
    </recommendedName>
</protein>
<keyword evidence="2" id="KW-0808">Transferase</keyword>
<feature type="compositionally biased region" description="Pro residues" evidence="8">
    <location>
        <begin position="101"/>
        <end position="117"/>
    </location>
</feature>
<dbReference type="InterPro" id="IPR044066">
    <property type="entry name" value="TRIAD_supradom"/>
</dbReference>
<feature type="compositionally biased region" description="Acidic residues" evidence="8">
    <location>
        <begin position="39"/>
        <end position="49"/>
    </location>
</feature>
<feature type="region of interest" description="Disordered" evidence="8">
    <location>
        <begin position="171"/>
        <end position="226"/>
    </location>
</feature>
<keyword evidence="3" id="KW-0479">Metal-binding</keyword>
<keyword evidence="11" id="KW-1185">Reference proteome</keyword>
<feature type="compositionally biased region" description="Low complexity" evidence="8">
    <location>
        <begin position="853"/>
        <end position="879"/>
    </location>
</feature>
<evidence type="ECO:0000256" key="2">
    <source>
        <dbReference type="ARBA" id="ARBA00022679"/>
    </source>
</evidence>
<dbReference type="Pfam" id="PF26191">
    <property type="entry name" value="RING-HC_RBR_RNF216"/>
    <property type="match status" value="1"/>
</dbReference>
<reference evidence="10 11" key="1">
    <citation type="journal article" date="2019" name="Nat. Ecol. Evol.">
        <title>Megaphylogeny resolves global patterns of mushroom evolution.</title>
        <authorList>
            <person name="Varga T."/>
            <person name="Krizsan K."/>
            <person name="Foldi C."/>
            <person name="Dima B."/>
            <person name="Sanchez-Garcia M."/>
            <person name="Sanchez-Ramirez S."/>
            <person name="Szollosi G.J."/>
            <person name="Szarkandi J.G."/>
            <person name="Papp V."/>
            <person name="Albert L."/>
            <person name="Andreopoulos W."/>
            <person name="Angelini C."/>
            <person name="Antonin V."/>
            <person name="Barry K.W."/>
            <person name="Bougher N.L."/>
            <person name="Buchanan P."/>
            <person name="Buyck B."/>
            <person name="Bense V."/>
            <person name="Catcheside P."/>
            <person name="Chovatia M."/>
            <person name="Cooper J."/>
            <person name="Damon W."/>
            <person name="Desjardin D."/>
            <person name="Finy P."/>
            <person name="Geml J."/>
            <person name="Haridas S."/>
            <person name="Hughes K."/>
            <person name="Justo A."/>
            <person name="Karasinski D."/>
            <person name="Kautmanova I."/>
            <person name="Kiss B."/>
            <person name="Kocsube S."/>
            <person name="Kotiranta H."/>
            <person name="LaButti K.M."/>
            <person name="Lechner B.E."/>
            <person name="Liimatainen K."/>
            <person name="Lipzen A."/>
            <person name="Lukacs Z."/>
            <person name="Mihaltcheva S."/>
            <person name="Morgado L.N."/>
            <person name="Niskanen T."/>
            <person name="Noordeloos M.E."/>
            <person name="Ohm R.A."/>
            <person name="Ortiz-Santana B."/>
            <person name="Ovrebo C."/>
            <person name="Racz N."/>
            <person name="Riley R."/>
            <person name="Savchenko A."/>
            <person name="Shiryaev A."/>
            <person name="Soop K."/>
            <person name="Spirin V."/>
            <person name="Szebenyi C."/>
            <person name="Tomsovsky M."/>
            <person name="Tulloss R.E."/>
            <person name="Uehling J."/>
            <person name="Grigoriev I.V."/>
            <person name="Vagvolgyi C."/>
            <person name="Papp T."/>
            <person name="Martin F.M."/>
            <person name="Miettinen O."/>
            <person name="Hibbett D.S."/>
            <person name="Nagy L.G."/>
        </authorList>
    </citation>
    <scope>NUCLEOTIDE SEQUENCE [LARGE SCALE GENOMIC DNA]</scope>
    <source>
        <strain evidence="10 11">FP101781</strain>
    </source>
</reference>
<organism evidence="10 11">
    <name type="scientific">Coprinellus micaceus</name>
    <name type="common">Glistening ink-cap mushroom</name>
    <name type="synonym">Coprinus micaceus</name>
    <dbReference type="NCBI Taxonomy" id="71717"/>
    <lineage>
        <taxon>Eukaryota</taxon>
        <taxon>Fungi</taxon>
        <taxon>Dikarya</taxon>
        <taxon>Basidiomycota</taxon>
        <taxon>Agaricomycotina</taxon>
        <taxon>Agaricomycetes</taxon>
        <taxon>Agaricomycetidae</taxon>
        <taxon>Agaricales</taxon>
        <taxon>Agaricineae</taxon>
        <taxon>Psathyrellaceae</taxon>
        <taxon>Coprinellus</taxon>
    </lineage>
</organism>
<evidence type="ECO:0000256" key="3">
    <source>
        <dbReference type="ARBA" id="ARBA00022723"/>
    </source>
</evidence>
<dbReference type="InterPro" id="IPR047544">
    <property type="entry name" value="RING-HC_RBR_RNF216"/>
</dbReference>
<comment type="pathway">
    <text evidence="1">Protein modification; protein ubiquitination.</text>
</comment>
<dbReference type="PROSITE" id="PS51873">
    <property type="entry name" value="TRIAD"/>
    <property type="match status" value="1"/>
</dbReference>
<dbReference type="Pfam" id="PF26200">
    <property type="entry name" value="Rcat_RNF216"/>
    <property type="match status" value="1"/>
</dbReference>
<feature type="compositionally biased region" description="Acidic residues" evidence="8">
    <location>
        <begin position="345"/>
        <end position="361"/>
    </location>
</feature>
<feature type="domain" description="RING-type" evidence="9">
    <location>
        <begin position="364"/>
        <end position="585"/>
    </location>
</feature>
<dbReference type="InterPro" id="IPR047545">
    <property type="entry name" value="BRcat_RBR_RNF216"/>
</dbReference>
<comment type="caution">
    <text evidence="10">The sequence shown here is derived from an EMBL/GenBank/DDBJ whole genome shotgun (WGS) entry which is preliminary data.</text>
</comment>
<accession>A0A4Y7TT43</accession>
<dbReference type="CDD" id="cd20353">
    <property type="entry name" value="Rcat_RBR_RNF216"/>
    <property type="match status" value="1"/>
</dbReference>
<evidence type="ECO:0000256" key="7">
    <source>
        <dbReference type="ARBA" id="ARBA00022833"/>
    </source>
</evidence>
<dbReference type="Gene3D" id="3.30.40.10">
    <property type="entry name" value="Zinc/RING finger domain, C3HC4 (zinc finger)"/>
    <property type="match status" value="1"/>
</dbReference>
<dbReference type="EMBL" id="QPFP01000005">
    <property type="protein sequence ID" value="TEB37058.1"/>
    <property type="molecule type" value="Genomic_DNA"/>
</dbReference>
<dbReference type="InterPro" id="IPR051628">
    <property type="entry name" value="LUBAC_E3_Ligases"/>
</dbReference>
<feature type="region of interest" description="Disordered" evidence="8">
    <location>
        <begin position="333"/>
        <end position="361"/>
    </location>
</feature>
<dbReference type="STRING" id="71717.A0A4Y7TT43"/>
<feature type="compositionally biased region" description="Basic and acidic residues" evidence="8">
    <location>
        <begin position="216"/>
        <end position="226"/>
    </location>
</feature>
<keyword evidence="5" id="KW-0863">Zinc-finger</keyword>